<keyword evidence="2" id="KW-0963">Cytoplasm</keyword>
<evidence type="ECO:0000256" key="4">
    <source>
        <dbReference type="ARBA" id="ARBA00022801"/>
    </source>
</evidence>
<dbReference type="GO" id="GO:0008855">
    <property type="term" value="F:exodeoxyribonuclease VII activity"/>
    <property type="evidence" value="ECO:0007669"/>
    <property type="project" value="UniProtKB-UniRule"/>
</dbReference>
<keyword evidence="4 7" id="KW-0378">Hydrolase</keyword>
<evidence type="ECO:0000256" key="3">
    <source>
        <dbReference type="ARBA" id="ARBA00022722"/>
    </source>
</evidence>
<gene>
    <name evidence="7" type="primary">xseB</name>
    <name evidence="7" type="ORF">EZ315_05840</name>
</gene>
<dbReference type="NCBIfam" id="TIGR01280">
    <property type="entry name" value="xseB"/>
    <property type="match status" value="1"/>
</dbReference>
<evidence type="ECO:0000256" key="1">
    <source>
        <dbReference type="ARBA" id="ARBA00009998"/>
    </source>
</evidence>
<dbReference type="GeneID" id="82149309"/>
<dbReference type="EMBL" id="SJSA01000001">
    <property type="protein sequence ID" value="TGG40240.1"/>
    <property type="molecule type" value="Genomic_DNA"/>
</dbReference>
<dbReference type="Proteomes" id="UP000297635">
    <property type="component" value="Unassembled WGS sequence"/>
</dbReference>
<name>A0A4Z0VA95_9BACT</name>
<keyword evidence="5" id="KW-0269">Exonuclease</keyword>
<comment type="similarity">
    <text evidence="1">Belongs to the XseB family.</text>
</comment>
<evidence type="ECO:0000313" key="7">
    <source>
        <dbReference type="EMBL" id="TGG40240.1"/>
    </source>
</evidence>
<dbReference type="EC" id="3.1.11.6" evidence="6"/>
<dbReference type="SUPFAM" id="SSF116842">
    <property type="entry name" value="XseB-like"/>
    <property type="match status" value="1"/>
</dbReference>
<reference evidence="7 8" key="1">
    <citation type="submission" date="2019-02" db="EMBL/GenBank/DDBJ databases">
        <title>Isolation and identification of novel species under the genus Muribaculum.</title>
        <authorList>
            <person name="Miyake S."/>
            <person name="Ding Y."/>
            <person name="Low A."/>
            <person name="Soh M."/>
            <person name="Seedorf H."/>
        </authorList>
    </citation>
    <scope>NUCLEOTIDE SEQUENCE [LARGE SCALE GENOMIC DNA]</scope>
    <source>
        <strain evidence="7 8">TLL-A3</strain>
    </source>
</reference>
<dbReference type="AlphaFoldDB" id="A0A4Z0VA95"/>
<organism evidence="7 8">
    <name type="scientific">Duncaniella freteri</name>
    <dbReference type="NCBI Taxonomy" id="2530391"/>
    <lineage>
        <taxon>Bacteria</taxon>
        <taxon>Pseudomonadati</taxon>
        <taxon>Bacteroidota</taxon>
        <taxon>Bacteroidia</taxon>
        <taxon>Bacteroidales</taxon>
        <taxon>Muribaculaceae</taxon>
        <taxon>Duncaniella</taxon>
    </lineage>
</organism>
<evidence type="ECO:0000256" key="5">
    <source>
        <dbReference type="ARBA" id="ARBA00022839"/>
    </source>
</evidence>
<evidence type="ECO:0000313" key="8">
    <source>
        <dbReference type="Proteomes" id="UP000297635"/>
    </source>
</evidence>
<keyword evidence="8" id="KW-1185">Reference proteome</keyword>
<comment type="caution">
    <text evidence="7">The sequence shown here is derived from an EMBL/GenBank/DDBJ whole genome shotgun (WGS) entry which is preliminary data.</text>
</comment>
<dbReference type="Pfam" id="PF02609">
    <property type="entry name" value="Exonuc_VII_S"/>
    <property type="match status" value="1"/>
</dbReference>
<evidence type="ECO:0000256" key="6">
    <source>
        <dbReference type="NCBIfam" id="TIGR01280"/>
    </source>
</evidence>
<keyword evidence="3" id="KW-0540">Nuclease</keyword>
<proteinExistence type="inferred from homology"/>
<accession>A0A4Z0VA95</accession>
<dbReference type="RefSeq" id="WP_135471253.1">
    <property type="nucleotide sequence ID" value="NZ_CASCNC010000006.1"/>
</dbReference>
<evidence type="ECO:0000256" key="2">
    <source>
        <dbReference type="ARBA" id="ARBA00022490"/>
    </source>
</evidence>
<protein>
    <recommendedName>
        <fullName evidence="6">Exodeoxyribonuclease VII small subunit</fullName>
        <ecNumber evidence="6">3.1.11.6</ecNumber>
    </recommendedName>
</protein>
<dbReference type="InterPro" id="IPR037004">
    <property type="entry name" value="Exonuc_VII_ssu_sf"/>
</dbReference>
<dbReference type="GO" id="GO:0009318">
    <property type="term" value="C:exodeoxyribonuclease VII complex"/>
    <property type="evidence" value="ECO:0007669"/>
    <property type="project" value="UniProtKB-UniRule"/>
</dbReference>
<dbReference type="InterPro" id="IPR003761">
    <property type="entry name" value="Exonuc_VII_S"/>
</dbReference>
<dbReference type="Gene3D" id="1.10.287.1040">
    <property type="entry name" value="Exonuclease VII, small subunit"/>
    <property type="match status" value="1"/>
</dbReference>
<dbReference type="GO" id="GO:0006308">
    <property type="term" value="P:DNA catabolic process"/>
    <property type="evidence" value="ECO:0007669"/>
    <property type="project" value="UniProtKB-UniRule"/>
</dbReference>
<sequence length="71" mass="8211">MQPNPADEQLSYSQSINELENIVRLMQSDKCDIDSLADYTRRATELLHMCRQRLTATEEQLRATLASLQQQ</sequence>